<sequence>MGDHVDQWANIHQDMLNDEIAKRIHSYDDYLKLLLVCKQWNLTLPKNPTAGNNVPWLLLHIGGTIDDEAATTLDTTSLEQKGIYHLTMRVPPELQYNLIRGSCHGWLIIVSMYEGTIRMLNALTKVCLDLPPISTLPDVILNGDKLSFHHGVGRVTADAIRSNKFILWKAIMNSAPVNGNANDFTVVALYAASLAFYKPNNGRWLKLNSRHGRFIRDVILFEEKIYAVDDDGHLLEFDTTTTKAGPVERIHEASPPYDIVISKQVCNQKYLIGRADGSLLMVVRHLHDLLGYGGQRYYETFNFDIYELKKNAKAWSRITSLGDYILVVGLNASIQMPAANGKKNRIFFTDSYVQEQAVRDYYYHGIGIYNLEDDSSQTVLDDVIFFSPPVWMFP</sequence>
<dbReference type="EMBL" id="JASCZI010272698">
    <property type="protein sequence ID" value="MED6223219.1"/>
    <property type="molecule type" value="Genomic_DNA"/>
</dbReference>
<keyword evidence="3" id="KW-1185">Reference proteome</keyword>
<dbReference type="InterPro" id="IPR050942">
    <property type="entry name" value="F-box_BR-signaling"/>
</dbReference>
<evidence type="ECO:0000259" key="1">
    <source>
        <dbReference type="Pfam" id="PF03478"/>
    </source>
</evidence>
<comment type="caution">
    <text evidence="2">The sequence shown here is derived from an EMBL/GenBank/DDBJ whole genome shotgun (WGS) entry which is preliminary data.</text>
</comment>
<reference evidence="2 3" key="1">
    <citation type="journal article" date="2023" name="Plants (Basel)">
        <title>Bridging the Gap: Combining Genomics and Transcriptomics Approaches to Understand Stylosanthes scabra, an Orphan Legume from the Brazilian Caatinga.</title>
        <authorList>
            <person name="Ferreira-Neto J.R.C."/>
            <person name="da Silva M.D."/>
            <person name="Binneck E."/>
            <person name="de Melo N.F."/>
            <person name="da Silva R.H."/>
            <person name="de Melo A.L.T.M."/>
            <person name="Pandolfi V."/>
            <person name="Bustamante F.O."/>
            <person name="Brasileiro-Vidal A.C."/>
            <person name="Benko-Iseppon A.M."/>
        </authorList>
    </citation>
    <scope>NUCLEOTIDE SEQUENCE [LARGE SCALE GENOMIC DNA]</scope>
    <source>
        <tissue evidence="2">Leaves</tissue>
    </source>
</reference>
<name>A0ABU6ZMJ4_9FABA</name>
<accession>A0ABU6ZMJ4</accession>
<evidence type="ECO:0000313" key="2">
    <source>
        <dbReference type="EMBL" id="MED6223219.1"/>
    </source>
</evidence>
<dbReference type="SUPFAM" id="SSF69322">
    <property type="entry name" value="Tricorn protease domain 2"/>
    <property type="match status" value="1"/>
</dbReference>
<protein>
    <recommendedName>
        <fullName evidence="1">KIB1-4 beta-propeller domain-containing protein</fullName>
    </recommendedName>
</protein>
<feature type="domain" description="KIB1-4 beta-propeller" evidence="1">
    <location>
        <begin position="77"/>
        <end position="370"/>
    </location>
</feature>
<organism evidence="2 3">
    <name type="scientific">Stylosanthes scabra</name>
    <dbReference type="NCBI Taxonomy" id="79078"/>
    <lineage>
        <taxon>Eukaryota</taxon>
        <taxon>Viridiplantae</taxon>
        <taxon>Streptophyta</taxon>
        <taxon>Embryophyta</taxon>
        <taxon>Tracheophyta</taxon>
        <taxon>Spermatophyta</taxon>
        <taxon>Magnoliopsida</taxon>
        <taxon>eudicotyledons</taxon>
        <taxon>Gunneridae</taxon>
        <taxon>Pentapetalae</taxon>
        <taxon>rosids</taxon>
        <taxon>fabids</taxon>
        <taxon>Fabales</taxon>
        <taxon>Fabaceae</taxon>
        <taxon>Papilionoideae</taxon>
        <taxon>50 kb inversion clade</taxon>
        <taxon>dalbergioids sensu lato</taxon>
        <taxon>Dalbergieae</taxon>
        <taxon>Pterocarpus clade</taxon>
        <taxon>Stylosanthes</taxon>
    </lineage>
</organism>
<dbReference type="PANTHER" id="PTHR44259">
    <property type="entry name" value="OS07G0183000 PROTEIN-RELATED"/>
    <property type="match status" value="1"/>
</dbReference>
<evidence type="ECO:0000313" key="3">
    <source>
        <dbReference type="Proteomes" id="UP001341840"/>
    </source>
</evidence>
<proteinExistence type="predicted"/>
<dbReference type="Pfam" id="PF03478">
    <property type="entry name" value="Beta-prop_KIB1-4"/>
    <property type="match status" value="1"/>
</dbReference>
<gene>
    <name evidence="2" type="ORF">PIB30_071834</name>
</gene>
<dbReference type="InterPro" id="IPR005174">
    <property type="entry name" value="KIB1-4_b-propeller"/>
</dbReference>
<dbReference type="Proteomes" id="UP001341840">
    <property type="component" value="Unassembled WGS sequence"/>
</dbReference>